<dbReference type="GO" id="GO:0006811">
    <property type="term" value="P:monoatomic ion transport"/>
    <property type="evidence" value="ECO:0007669"/>
    <property type="project" value="UniProtKB-KW"/>
</dbReference>
<dbReference type="InterPro" id="IPR049712">
    <property type="entry name" value="Poly_export"/>
</dbReference>
<evidence type="ECO:0000313" key="18">
    <source>
        <dbReference type="EMBL" id="CCJ52646.1"/>
    </source>
</evidence>
<keyword evidence="5" id="KW-0762">Sugar transport</keyword>
<evidence type="ECO:0000256" key="5">
    <source>
        <dbReference type="ARBA" id="ARBA00022597"/>
    </source>
</evidence>
<keyword evidence="13" id="KW-0998">Cell outer membrane</keyword>
<reference evidence="18 19" key="1">
    <citation type="journal article" date="2012" name="BMC Genomics">
        <title>Comparative genomics of the classical Bordetella subspecies: the evolution and exchange of virulence-associated diversity amongst closely related pathogens.</title>
        <authorList>
            <person name="Park J."/>
            <person name="Zhang Y."/>
            <person name="Buboltz A.M."/>
            <person name="Zhang X."/>
            <person name="Schuster S.C."/>
            <person name="Ahuja U."/>
            <person name="Liu M."/>
            <person name="Miller J.F."/>
            <person name="Sebaihia M."/>
            <person name="Bentley S.D."/>
            <person name="Parkhill J."/>
            <person name="Harvill E.T."/>
        </authorList>
    </citation>
    <scope>NUCLEOTIDE SEQUENCE [LARGE SCALE GENOMIC DNA]</scope>
    <source>
        <strain evidence="18 19">253</strain>
    </source>
</reference>
<evidence type="ECO:0000256" key="6">
    <source>
        <dbReference type="ARBA" id="ARBA00022692"/>
    </source>
</evidence>
<dbReference type="Pfam" id="PF02563">
    <property type="entry name" value="Poly_export"/>
    <property type="match status" value="1"/>
</dbReference>
<dbReference type="RefSeq" id="WP_003816414.1">
    <property type="nucleotide sequence ID" value="NC_019382.1"/>
</dbReference>
<evidence type="ECO:0000256" key="2">
    <source>
        <dbReference type="ARBA" id="ARBA00009450"/>
    </source>
</evidence>
<dbReference type="GeneID" id="93204746"/>
<evidence type="ECO:0000256" key="14">
    <source>
        <dbReference type="ARBA" id="ARBA00023288"/>
    </source>
</evidence>
<dbReference type="GO" id="GO:0015159">
    <property type="term" value="F:polysaccharide transmembrane transporter activity"/>
    <property type="evidence" value="ECO:0007669"/>
    <property type="project" value="InterPro"/>
</dbReference>
<protein>
    <submittedName>
        <fullName evidence="18">Putative capsular polysaccharide export protein</fullName>
    </submittedName>
</protein>
<evidence type="ECO:0000256" key="15">
    <source>
        <dbReference type="SAM" id="SignalP"/>
    </source>
</evidence>
<sequence length="365" mass="38651">MNHRLIRCLSIALLALLSGCSILSGSGPTRSAIMDGGSTDATGAKPGSYDLVDLRADTIAPYVLVKAVSKDGATSDGYVGNMRVMPGDVLRILVADSMETGLFAPLAAGGTVFEAVRVAADGSISLPYAGRLKVQGKSLAQIEQLVKGSLRNTAAVQPQVMVDLADDRSNSVLVAGAVPRPGRFGGNKGPLTALDAITQAGGSTLPAYQADVVIRTGSKVQRIPYQQLLNGRNVAVEPRSELVVEPNLKRFVAMGALTKPGLHELPSNQTNLLDALGVAGGLNDRAADATGVFVFRLDGRNADGRPRPTVFRLNMRNPESMFLAKQFELLPEDVVYVSNAPMYEWEKIITPIVQVLIVGQRVGTY</sequence>
<evidence type="ECO:0000256" key="1">
    <source>
        <dbReference type="ARBA" id="ARBA00004571"/>
    </source>
</evidence>
<dbReference type="GO" id="GO:0046930">
    <property type="term" value="C:pore complex"/>
    <property type="evidence" value="ECO:0007669"/>
    <property type="project" value="UniProtKB-KW"/>
</dbReference>
<evidence type="ECO:0000256" key="8">
    <source>
        <dbReference type="ARBA" id="ARBA00023047"/>
    </source>
</evidence>
<dbReference type="Gene3D" id="3.10.560.10">
    <property type="entry name" value="Outer membrane lipoprotein wza domain like"/>
    <property type="match status" value="2"/>
</dbReference>
<evidence type="ECO:0000256" key="4">
    <source>
        <dbReference type="ARBA" id="ARBA00022452"/>
    </source>
</evidence>
<dbReference type="Proteomes" id="UP000007564">
    <property type="component" value="Chromosome"/>
</dbReference>
<keyword evidence="9" id="KW-0406">Ion transport</keyword>
<dbReference type="PANTHER" id="PTHR33619">
    <property type="entry name" value="POLYSACCHARIDE EXPORT PROTEIN GFCE-RELATED"/>
    <property type="match status" value="1"/>
</dbReference>
<dbReference type="InterPro" id="IPR054765">
    <property type="entry name" value="SLBB_dom"/>
</dbReference>
<dbReference type="KEGG" id="bbh:BN112_0728"/>
<dbReference type="PROSITE" id="PS51257">
    <property type="entry name" value="PROKAR_LIPOPROTEIN"/>
    <property type="match status" value="1"/>
</dbReference>
<feature type="domain" description="SLBB" evidence="17">
    <location>
        <begin position="249"/>
        <end position="337"/>
    </location>
</feature>
<evidence type="ECO:0000256" key="12">
    <source>
        <dbReference type="ARBA" id="ARBA00023139"/>
    </source>
</evidence>
<evidence type="ECO:0000256" key="13">
    <source>
        <dbReference type="ARBA" id="ARBA00023237"/>
    </source>
</evidence>
<keyword evidence="14" id="KW-0449">Lipoprotein</keyword>
<feature type="signal peptide" evidence="15">
    <location>
        <begin position="1"/>
        <end position="23"/>
    </location>
</feature>
<dbReference type="EMBL" id="HE965806">
    <property type="protein sequence ID" value="CCJ52646.1"/>
    <property type="molecule type" value="Genomic_DNA"/>
</dbReference>
<accession>A0A0C6P008</accession>
<evidence type="ECO:0000313" key="19">
    <source>
        <dbReference type="Proteomes" id="UP000007564"/>
    </source>
</evidence>
<evidence type="ECO:0000259" key="16">
    <source>
        <dbReference type="Pfam" id="PF02563"/>
    </source>
</evidence>
<comment type="subcellular location">
    <subcellularLocation>
        <location evidence="1">Cell outer membrane</location>
        <topology evidence="1">Multi-pass membrane protein</topology>
    </subcellularLocation>
</comment>
<dbReference type="GO" id="GO:0009279">
    <property type="term" value="C:cell outer membrane"/>
    <property type="evidence" value="ECO:0007669"/>
    <property type="project" value="UniProtKB-SubCell"/>
</dbReference>
<evidence type="ECO:0000256" key="3">
    <source>
        <dbReference type="ARBA" id="ARBA00022448"/>
    </source>
</evidence>
<keyword evidence="7 15" id="KW-0732">Signal</keyword>
<dbReference type="Gene3D" id="3.30.1950.10">
    <property type="entry name" value="wza like domain"/>
    <property type="match status" value="1"/>
</dbReference>
<evidence type="ECO:0000256" key="7">
    <source>
        <dbReference type="ARBA" id="ARBA00022729"/>
    </source>
</evidence>
<dbReference type="OrthoDB" id="9808421at2"/>
<name>A0A0C6P008_BORBO</name>
<keyword evidence="11" id="KW-0472">Membrane</keyword>
<dbReference type="InterPro" id="IPR003715">
    <property type="entry name" value="Poly_export_N"/>
</dbReference>
<keyword evidence="3" id="KW-0813">Transport</keyword>
<dbReference type="HOGENOM" id="CLU_038343_4_0_4"/>
<feature type="domain" description="Polysaccharide export protein N-terminal" evidence="16">
    <location>
        <begin position="81"/>
        <end position="164"/>
    </location>
</feature>
<evidence type="ECO:0000259" key="17">
    <source>
        <dbReference type="Pfam" id="PF22461"/>
    </source>
</evidence>
<keyword evidence="12" id="KW-0564">Palmitate</keyword>
<evidence type="ECO:0000256" key="10">
    <source>
        <dbReference type="ARBA" id="ARBA00023114"/>
    </source>
</evidence>
<keyword evidence="10" id="KW-0626">Porin</keyword>
<evidence type="ECO:0000256" key="11">
    <source>
        <dbReference type="ARBA" id="ARBA00023136"/>
    </source>
</evidence>
<feature type="chain" id="PRO_5002189794" evidence="15">
    <location>
        <begin position="24"/>
        <end position="365"/>
    </location>
</feature>
<gene>
    <name evidence="18" type="primary">wcbC</name>
    <name evidence="18" type="ORF">BN112_0728</name>
</gene>
<comment type="similarity">
    <text evidence="2">Belongs to the BexD/CtrA/VexA family.</text>
</comment>
<evidence type="ECO:0000256" key="9">
    <source>
        <dbReference type="ARBA" id="ARBA00023065"/>
    </source>
</evidence>
<dbReference type="Pfam" id="PF22461">
    <property type="entry name" value="SLBB_2"/>
    <property type="match status" value="1"/>
</dbReference>
<dbReference type="PANTHER" id="PTHR33619:SF3">
    <property type="entry name" value="POLYSACCHARIDE EXPORT PROTEIN GFCE-RELATED"/>
    <property type="match status" value="1"/>
</dbReference>
<keyword evidence="4" id="KW-1134">Transmembrane beta strand</keyword>
<keyword evidence="8" id="KW-0625">Polysaccharide transport</keyword>
<dbReference type="AlphaFoldDB" id="A0A0C6P008"/>
<proteinExistence type="inferred from homology"/>
<dbReference type="GO" id="GO:0015288">
    <property type="term" value="F:porin activity"/>
    <property type="evidence" value="ECO:0007669"/>
    <property type="project" value="UniProtKB-KW"/>
</dbReference>
<organism evidence="18 19">
    <name type="scientific">Bordetella bronchiseptica 253</name>
    <dbReference type="NCBI Taxonomy" id="568707"/>
    <lineage>
        <taxon>Bacteria</taxon>
        <taxon>Pseudomonadati</taxon>
        <taxon>Pseudomonadota</taxon>
        <taxon>Betaproteobacteria</taxon>
        <taxon>Burkholderiales</taxon>
        <taxon>Alcaligenaceae</taxon>
        <taxon>Bordetella</taxon>
    </lineage>
</organism>
<keyword evidence="6" id="KW-0812">Transmembrane</keyword>